<name>A0A0L8I989_OCTBM</name>
<sequence>MMFSSQTSHHFTIKLALTTSVCTRASTDCVSKITYITQNNPAIRQSTKNLLQCKEY</sequence>
<gene>
    <name evidence="1" type="ORF">OCBIM_22027396mg</name>
</gene>
<dbReference type="AlphaFoldDB" id="A0A0L8I989"/>
<dbReference type="EMBL" id="KQ416223">
    <property type="protein sequence ID" value="KOF98068.1"/>
    <property type="molecule type" value="Genomic_DNA"/>
</dbReference>
<proteinExistence type="predicted"/>
<reference evidence="1" key="1">
    <citation type="submission" date="2015-07" db="EMBL/GenBank/DDBJ databases">
        <title>MeaNS - Measles Nucleotide Surveillance Program.</title>
        <authorList>
            <person name="Tran T."/>
            <person name="Druce J."/>
        </authorList>
    </citation>
    <scope>NUCLEOTIDE SEQUENCE</scope>
    <source>
        <strain evidence="1">UCB-OBI-ISO-001</strain>
        <tissue evidence="1">Gonad</tissue>
    </source>
</reference>
<protein>
    <submittedName>
        <fullName evidence="1">Uncharacterized protein</fullName>
    </submittedName>
</protein>
<evidence type="ECO:0000313" key="1">
    <source>
        <dbReference type="EMBL" id="KOF98068.1"/>
    </source>
</evidence>
<accession>A0A0L8I989</accession>
<organism evidence="1">
    <name type="scientific">Octopus bimaculoides</name>
    <name type="common">California two-spotted octopus</name>
    <dbReference type="NCBI Taxonomy" id="37653"/>
    <lineage>
        <taxon>Eukaryota</taxon>
        <taxon>Metazoa</taxon>
        <taxon>Spiralia</taxon>
        <taxon>Lophotrochozoa</taxon>
        <taxon>Mollusca</taxon>
        <taxon>Cephalopoda</taxon>
        <taxon>Coleoidea</taxon>
        <taxon>Octopodiformes</taxon>
        <taxon>Octopoda</taxon>
        <taxon>Incirrata</taxon>
        <taxon>Octopodidae</taxon>
        <taxon>Octopus</taxon>
    </lineage>
</organism>